<organism evidence="2 3">
    <name type="scientific">Gossypium stocksii</name>
    <dbReference type="NCBI Taxonomy" id="47602"/>
    <lineage>
        <taxon>Eukaryota</taxon>
        <taxon>Viridiplantae</taxon>
        <taxon>Streptophyta</taxon>
        <taxon>Embryophyta</taxon>
        <taxon>Tracheophyta</taxon>
        <taxon>Spermatophyta</taxon>
        <taxon>Magnoliopsida</taxon>
        <taxon>eudicotyledons</taxon>
        <taxon>Gunneridae</taxon>
        <taxon>Pentapetalae</taxon>
        <taxon>rosids</taxon>
        <taxon>malvids</taxon>
        <taxon>Malvales</taxon>
        <taxon>Malvaceae</taxon>
        <taxon>Malvoideae</taxon>
        <taxon>Gossypium</taxon>
    </lineage>
</organism>
<proteinExistence type="predicted"/>
<gene>
    <name evidence="2" type="ORF">J1N35_013896</name>
</gene>
<evidence type="ECO:0000313" key="3">
    <source>
        <dbReference type="Proteomes" id="UP000828251"/>
    </source>
</evidence>
<reference evidence="2 3" key="1">
    <citation type="journal article" date="2021" name="Plant Biotechnol. J.">
        <title>Multi-omics assisted identification of the key and species-specific regulatory components of drought-tolerant mechanisms in Gossypium stocksii.</title>
        <authorList>
            <person name="Yu D."/>
            <person name="Ke L."/>
            <person name="Zhang D."/>
            <person name="Wu Y."/>
            <person name="Sun Y."/>
            <person name="Mei J."/>
            <person name="Sun J."/>
            <person name="Sun Y."/>
        </authorList>
    </citation>
    <scope>NUCLEOTIDE SEQUENCE [LARGE SCALE GENOMIC DNA]</scope>
    <source>
        <strain evidence="3">cv. E1</strain>
        <tissue evidence="2">Leaf</tissue>
    </source>
</reference>
<name>A0A9D3VTQ1_9ROSI</name>
<comment type="caution">
    <text evidence="2">The sequence shown here is derived from an EMBL/GenBank/DDBJ whole genome shotgun (WGS) entry which is preliminary data.</text>
</comment>
<dbReference type="AlphaFoldDB" id="A0A9D3VTQ1"/>
<protein>
    <submittedName>
        <fullName evidence="2">Uncharacterized protein</fullName>
    </submittedName>
</protein>
<dbReference type="Proteomes" id="UP000828251">
    <property type="component" value="Unassembled WGS sequence"/>
</dbReference>
<feature type="compositionally biased region" description="Low complexity" evidence="1">
    <location>
        <begin position="38"/>
        <end position="48"/>
    </location>
</feature>
<sequence length="81" mass="9122">MVYFCFSRSIFTDMEPEGKQDCKESSVTPKCETEQEPEVTVSSPTSSSDNPELSTEALTRLLRDVLKGVFEARVREISKTL</sequence>
<accession>A0A9D3VTQ1</accession>
<dbReference type="EMBL" id="JAIQCV010000005">
    <property type="protein sequence ID" value="KAH1096975.1"/>
    <property type="molecule type" value="Genomic_DNA"/>
</dbReference>
<evidence type="ECO:0000313" key="2">
    <source>
        <dbReference type="EMBL" id="KAH1096975.1"/>
    </source>
</evidence>
<keyword evidence="3" id="KW-1185">Reference proteome</keyword>
<evidence type="ECO:0000256" key="1">
    <source>
        <dbReference type="SAM" id="MobiDB-lite"/>
    </source>
</evidence>
<feature type="region of interest" description="Disordered" evidence="1">
    <location>
        <begin position="16"/>
        <end position="54"/>
    </location>
</feature>